<feature type="region of interest" description="Disordered" evidence="1">
    <location>
        <begin position="197"/>
        <end position="224"/>
    </location>
</feature>
<evidence type="ECO:0000313" key="4">
    <source>
        <dbReference type="Proteomes" id="UP001194580"/>
    </source>
</evidence>
<feature type="compositionally biased region" description="Basic and acidic residues" evidence="1">
    <location>
        <begin position="1"/>
        <end position="15"/>
    </location>
</feature>
<feature type="region of interest" description="Disordered" evidence="1">
    <location>
        <begin position="558"/>
        <end position="578"/>
    </location>
</feature>
<feature type="compositionally biased region" description="Low complexity" evidence="1">
    <location>
        <begin position="41"/>
        <end position="53"/>
    </location>
</feature>
<feature type="transmembrane region" description="Helical" evidence="2">
    <location>
        <begin position="325"/>
        <end position="345"/>
    </location>
</feature>
<dbReference type="Proteomes" id="UP001194580">
    <property type="component" value="Unassembled WGS sequence"/>
</dbReference>
<feature type="transmembrane region" description="Helical" evidence="2">
    <location>
        <begin position="140"/>
        <end position="158"/>
    </location>
</feature>
<feature type="region of interest" description="Disordered" evidence="1">
    <location>
        <begin position="383"/>
        <end position="477"/>
    </location>
</feature>
<evidence type="ECO:0000256" key="2">
    <source>
        <dbReference type="SAM" id="Phobius"/>
    </source>
</evidence>
<feature type="transmembrane region" description="Helical" evidence="2">
    <location>
        <begin position="75"/>
        <end position="98"/>
    </location>
</feature>
<dbReference type="AlphaFoldDB" id="A0AAD4DD13"/>
<keyword evidence="2" id="KW-1133">Transmembrane helix</keyword>
<dbReference type="EMBL" id="JAAAIL010000574">
    <property type="protein sequence ID" value="KAG0274669.1"/>
    <property type="molecule type" value="Genomic_DNA"/>
</dbReference>
<sequence length="588" mass="61429">MEELWRRYQRQRPEDPATLVVHGATTSGENSNGGGNGGNGVSSSSSSENDSSGTRVDHRTTTSEDMVAEKLWEYIVGWCLIGCILCGIALITGANFMVHGDPASATPWTFEPEDGDSLMDNIVANIMKAALGMRDFEDQLMEHGIFVFIVGINGFVLVRQRVFGRRRQHEQELMRGGLLPIGIVKDIGGHDFDGKIAGGELVGDEESGSGGGGGGGGEGYNEGKRDFYEDVERFTTTDQVPTQTGASSTTAATALSGAGVGGHIVNTPTSGSTEPRPSSIPVAPAGTKTKDDANHHHHHPSKELTEDVKKGNGDDNSPDFATMSFLAWFNYLQVGILIIEFLQLFSFPLRELMEFYNQAEKTSAMYEGAKTILDVFRTTAMDPSGGSGQVPSATAGTGAQDKNSAERPSFALEMSEGDESRDAMSEGATATVLDQNGGSRDVRNKTGTPQAGDITGESTAGRQSGGGGGGHGGKQLGASVNWIKENLPSWLPNITALMDNNTVNGLEPGRFEELRDNLVNAAVGVALQGFAGTNASSTGSDTATISSGGVVGSGDSGIVQSPPTGRSISNSGSGGDGDIVMQVVGLSH</sequence>
<feature type="compositionally biased region" description="Basic and acidic residues" evidence="1">
    <location>
        <begin position="301"/>
        <end position="313"/>
    </location>
</feature>
<accession>A0AAD4DD13</accession>
<keyword evidence="4" id="KW-1185">Reference proteome</keyword>
<name>A0AAD4DD13_9FUNG</name>
<gene>
    <name evidence="3" type="ORF">BGZ95_009565</name>
</gene>
<feature type="compositionally biased region" description="Gly residues" evidence="1">
    <location>
        <begin position="463"/>
        <end position="475"/>
    </location>
</feature>
<protein>
    <submittedName>
        <fullName evidence="3">Uncharacterized protein</fullName>
    </submittedName>
</protein>
<comment type="caution">
    <text evidence="3">The sequence shown here is derived from an EMBL/GenBank/DDBJ whole genome shotgun (WGS) entry which is preliminary data.</text>
</comment>
<feature type="region of interest" description="Disordered" evidence="1">
    <location>
        <begin position="255"/>
        <end position="315"/>
    </location>
</feature>
<feature type="region of interest" description="Disordered" evidence="1">
    <location>
        <begin position="1"/>
        <end position="61"/>
    </location>
</feature>
<reference evidence="3" key="1">
    <citation type="journal article" date="2020" name="Fungal Divers.">
        <title>Resolving the Mortierellaceae phylogeny through synthesis of multi-gene phylogenetics and phylogenomics.</title>
        <authorList>
            <person name="Vandepol N."/>
            <person name="Liber J."/>
            <person name="Desiro A."/>
            <person name="Na H."/>
            <person name="Kennedy M."/>
            <person name="Barry K."/>
            <person name="Grigoriev I.V."/>
            <person name="Miller A.N."/>
            <person name="O'Donnell K."/>
            <person name="Stajich J.E."/>
            <person name="Bonito G."/>
        </authorList>
    </citation>
    <scope>NUCLEOTIDE SEQUENCE</scope>
    <source>
        <strain evidence="3">NRRL 28262</strain>
    </source>
</reference>
<evidence type="ECO:0000313" key="3">
    <source>
        <dbReference type="EMBL" id="KAG0274669.1"/>
    </source>
</evidence>
<feature type="compositionally biased region" description="Polar residues" evidence="1">
    <location>
        <begin position="389"/>
        <end position="402"/>
    </location>
</feature>
<proteinExistence type="predicted"/>
<feature type="compositionally biased region" description="Gly residues" evidence="1">
    <location>
        <begin position="31"/>
        <end position="40"/>
    </location>
</feature>
<keyword evidence="2" id="KW-0812">Transmembrane</keyword>
<feature type="compositionally biased region" description="Low complexity" evidence="1">
    <location>
        <begin position="558"/>
        <end position="571"/>
    </location>
</feature>
<evidence type="ECO:0000256" key="1">
    <source>
        <dbReference type="SAM" id="MobiDB-lite"/>
    </source>
</evidence>
<keyword evidence="2" id="KW-0472">Membrane</keyword>
<organism evidence="3 4">
    <name type="scientific">Linnemannia exigua</name>
    <dbReference type="NCBI Taxonomy" id="604196"/>
    <lineage>
        <taxon>Eukaryota</taxon>
        <taxon>Fungi</taxon>
        <taxon>Fungi incertae sedis</taxon>
        <taxon>Mucoromycota</taxon>
        <taxon>Mortierellomycotina</taxon>
        <taxon>Mortierellomycetes</taxon>
        <taxon>Mortierellales</taxon>
        <taxon>Mortierellaceae</taxon>
        <taxon>Linnemannia</taxon>
    </lineage>
</organism>
<feature type="compositionally biased region" description="Polar residues" evidence="1">
    <location>
        <begin position="266"/>
        <end position="276"/>
    </location>
</feature>
<feature type="compositionally biased region" description="Gly residues" evidence="1">
    <location>
        <begin position="208"/>
        <end position="220"/>
    </location>
</feature>